<dbReference type="SUPFAM" id="SSF52047">
    <property type="entry name" value="RNI-like"/>
    <property type="match status" value="1"/>
</dbReference>
<dbReference type="AlphaFoldDB" id="A0A397UP24"/>
<sequence>MSDQLHDRRIIETCLLLLNEKERDLLISYNIELPTSPKPFWSYTYFTDHLDHLDAGIQNWCGPEASAGKKTLIKIALLAMFIRTSKKLKKLCFNETNFNLVPLINKLGGNTVIEDLQFCSNFLNKNEIQALAAAISENKTLTSLKLRDAARGDELNVLAKSLATALGKGKITYLDLTDNKSIPVGGLCNGIKTNFILRDIVLDKIGINLDGVKALADALKVCKYLKHLSIRENDISDEGGKELADALCVNTTLTVLDLSQNRIAVEGGRAFANALCKNTTLISLYLDFNKVAGSLTDALYVNKTLLELNIESIGMTRDDVRKLADALSSNSTLKSLDLSVNQLDFKAGDALGEALLTNTGLVFLRLNLNKLQSDGIKKIAKALYTNTTLTYLNISCNEIGPAGGSNLVNALRENTTLTTLTFSKGNKMGLEVENELRKMFPYQFR</sequence>
<dbReference type="InterPro" id="IPR032675">
    <property type="entry name" value="LRR_dom_sf"/>
</dbReference>
<dbReference type="PANTHER" id="PTHR24114">
    <property type="entry name" value="LEUCINE RICH REPEAT FAMILY PROTEIN"/>
    <property type="match status" value="1"/>
</dbReference>
<name>A0A397UP24_9GLOM</name>
<dbReference type="Pfam" id="PF13516">
    <property type="entry name" value="LRR_6"/>
    <property type="match status" value="4"/>
</dbReference>
<organism evidence="1 2">
    <name type="scientific">Gigaspora rosea</name>
    <dbReference type="NCBI Taxonomy" id="44941"/>
    <lineage>
        <taxon>Eukaryota</taxon>
        <taxon>Fungi</taxon>
        <taxon>Fungi incertae sedis</taxon>
        <taxon>Mucoromycota</taxon>
        <taxon>Glomeromycotina</taxon>
        <taxon>Glomeromycetes</taxon>
        <taxon>Diversisporales</taxon>
        <taxon>Gigasporaceae</taxon>
        <taxon>Gigaspora</taxon>
    </lineage>
</organism>
<reference evidence="1 2" key="1">
    <citation type="submission" date="2018-06" db="EMBL/GenBank/DDBJ databases">
        <title>Comparative genomics reveals the genomic features of Rhizophagus irregularis, R. cerebriforme, R. diaphanum and Gigaspora rosea, and their symbiotic lifestyle signature.</title>
        <authorList>
            <person name="Morin E."/>
            <person name="San Clemente H."/>
            <person name="Chen E.C.H."/>
            <person name="De La Providencia I."/>
            <person name="Hainaut M."/>
            <person name="Kuo A."/>
            <person name="Kohler A."/>
            <person name="Murat C."/>
            <person name="Tang N."/>
            <person name="Roy S."/>
            <person name="Loubradou J."/>
            <person name="Henrissat B."/>
            <person name="Grigoriev I.V."/>
            <person name="Corradi N."/>
            <person name="Roux C."/>
            <person name="Martin F.M."/>
        </authorList>
    </citation>
    <scope>NUCLEOTIDE SEQUENCE [LARGE SCALE GENOMIC DNA]</scope>
    <source>
        <strain evidence="1 2">DAOM 194757</strain>
    </source>
</reference>
<dbReference type="PANTHER" id="PTHR24114:SF2">
    <property type="entry name" value="F-BOX DOMAIN-CONTAINING PROTEIN-RELATED"/>
    <property type="match status" value="1"/>
</dbReference>
<evidence type="ECO:0000313" key="1">
    <source>
        <dbReference type="EMBL" id="RIB10917.1"/>
    </source>
</evidence>
<dbReference type="Proteomes" id="UP000266673">
    <property type="component" value="Unassembled WGS sequence"/>
</dbReference>
<dbReference type="Gene3D" id="3.80.10.10">
    <property type="entry name" value="Ribonuclease Inhibitor"/>
    <property type="match status" value="3"/>
</dbReference>
<evidence type="ECO:0008006" key="3">
    <source>
        <dbReference type="Google" id="ProtNLM"/>
    </source>
</evidence>
<protein>
    <recommendedName>
        <fullName evidence="3">RNI-like protein</fullName>
    </recommendedName>
</protein>
<proteinExistence type="predicted"/>
<dbReference type="SMART" id="SM00368">
    <property type="entry name" value="LRR_RI"/>
    <property type="match status" value="7"/>
</dbReference>
<dbReference type="InterPro" id="IPR001611">
    <property type="entry name" value="Leu-rich_rpt"/>
</dbReference>
<comment type="caution">
    <text evidence="1">The sequence shown here is derived from an EMBL/GenBank/DDBJ whole genome shotgun (WGS) entry which is preliminary data.</text>
</comment>
<gene>
    <name evidence="1" type="ORF">C2G38_2250464</name>
</gene>
<dbReference type="InterPro" id="IPR052394">
    <property type="entry name" value="LRR-containing"/>
</dbReference>
<dbReference type="EMBL" id="QKWP01001196">
    <property type="protein sequence ID" value="RIB10917.1"/>
    <property type="molecule type" value="Genomic_DNA"/>
</dbReference>
<accession>A0A397UP24</accession>
<keyword evidence="2" id="KW-1185">Reference proteome</keyword>
<dbReference type="OrthoDB" id="120976at2759"/>
<evidence type="ECO:0000313" key="2">
    <source>
        <dbReference type="Proteomes" id="UP000266673"/>
    </source>
</evidence>